<dbReference type="Pfam" id="PF13411">
    <property type="entry name" value="MerR_1"/>
    <property type="match status" value="1"/>
</dbReference>
<dbReference type="GO" id="GO:0003677">
    <property type="term" value="F:DNA binding"/>
    <property type="evidence" value="ECO:0007669"/>
    <property type="project" value="UniProtKB-KW"/>
</dbReference>
<protein>
    <submittedName>
        <fullName evidence="3">MerR family transcriptional regulator</fullName>
    </submittedName>
</protein>
<dbReference type="PANTHER" id="PTHR30204">
    <property type="entry name" value="REDOX-CYCLING DRUG-SENSING TRANSCRIPTIONAL ACTIVATOR SOXR"/>
    <property type="match status" value="1"/>
</dbReference>
<sequence>MKNVPSLLQRLLLQTPVTAELEPAAEYTVDELAREAGTTVRNLRAYQDRGLLPPPQRRGRVGIYSAEHLARLKLIGELLERGYSIASIRELLEAWQQGQGLAQVLGLDQAIIGPWNQEEPGSLGFDELQALFGTALDDGMIDRAQALGLLEFAGDHLRVPSPRLFAAGVQLFQAGIPLPVLLDELAAIRANVEQVSAGIVRMIVQHLVNPLLANSLPRAEELERLSAQLLQLRPLVEQVVETELARGLQLSANRELGERVGELLKGFLKP</sequence>
<dbReference type="PRINTS" id="PR00040">
    <property type="entry name" value="HTHMERR"/>
</dbReference>
<evidence type="ECO:0000256" key="1">
    <source>
        <dbReference type="ARBA" id="ARBA00023125"/>
    </source>
</evidence>
<proteinExistence type="predicted"/>
<dbReference type="SUPFAM" id="SSF46955">
    <property type="entry name" value="Putative DNA-binding domain"/>
    <property type="match status" value="1"/>
</dbReference>
<evidence type="ECO:0000313" key="4">
    <source>
        <dbReference type="Proteomes" id="UP000284021"/>
    </source>
</evidence>
<dbReference type="CDD" id="cd04778">
    <property type="entry name" value="HTH_MerR-like_sg2"/>
    <property type="match status" value="1"/>
</dbReference>
<evidence type="ECO:0000259" key="2">
    <source>
        <dbReference type="PROSITE" id="PS50937"/>
    </source>
</evidence>
<dbReference type="PROSITE" id="PS50937">
    <property type="entry name" value="HTH_MERR_2"/>
    <property type="match status" value="1"/>
</dbReference>
<dbReference type="InterPro" id="IPR009061">
    <property type="entry name" value="DNA-bd_dom_put_sf"/>
</dbReference>
<dbReference type="OrthoDB" id="6716891at2"/>
<dbReference type="InterPro" id="IPR000551">
    <property type="entry name" value="MerR-type_HTH_dom"/>
</dbReference>
<evidence type="ECO:0000313" key="3">
    <source>
        <dbReference type="EMBL" id="RJG10629.1"/>
    </source>
</evidence>
<keyword evidence="1" id="KW-0238">DNA-binding</keyword>
<dbReference type="Gene3D" id="1.10.1660.10">
    <property type="match status" value="1"/>
</dbReference>
<dbReference type="SMART" id="SM00422">
    <property type="entry name" value="HTH_MERR"/>
    <property type="match status" value="1"/>
</dbReference>
<gene>
    <name evidence="3" type="ORF">D3879_18420</name>
</gene>
<reference evidence="3 4" key="1">
    <citation type="submission" date="2018-09" db="EMBL/GenBank/DDBJ databases">
        <authorList>
            <person name="Zhu H."/>
        </authorList>
    </citation>
    <scope>NUCLEOTIDE SEQUENCE [LARGE SCALE GENOMIC DNA]</scope>
    <source>
        <strain evidence="3 4">K1S02-6</strain>
    </source>
</reference>
<name>A0A418XDN0_9PSED</name>
<organism evidence="3 4">
    <name type="scientific">Pseudomonas cavernicola</name>
    <dbReference type="NCBI Taxonomy" id="2320866"/>
    <lineage>
        <taxon>Bacteria</taxon>
        <taxon>Pseudomonadati</taxon>
        <taxon>Pseudomonadota</taxon>
        <taxon>Gammaproteobacteria</taxon>
        <taxon>Pseudomonadales</taxon>
        <taxon>Pseudomonadaceae</taxon>
        <taxon>Pseudomonas</taxon>
    </lineage>
</organism>
<dbReference type="InterPro" id="IPR047057">
    <property type="entry name" value="MerR_fam"/>
</dbReference>
<dbReference type="EMBL" id="QYUR01000006">
    <property type="protein sequence ID" value="RJG10629.1"/>
    <property type="molecule type" value="Genomic_DNA"/>
</dbReference>
<keyword evidence="4" id="KW-1185">Reference proteome</keyword>
<dbReference type="PANTHER" id="PTHR30204:SF93">
    <property type="entry name" value="HTH MERR-TYPE DOMAIN-CONTAINING PROTEIN"/>
    <property type="match status" value="1"/>
</dbReference>
<dbReference type="AlphaFoldDB" id="A0A418XDN0"/>
<dbReference type="RefSeq" id="WP_119956348.1">
    <property type="nucleotide sequence ID" value="NZ_QYUR01000006.1"/>
</dbReference>
<feature type="domain" description="HTH merR-type" evidence="2">
    <location>
        <begin position="26"/>
        <end position="94"/>
    </location>
</feature>
<accession>A0A418XDN0</accession>
<dbReference type="Proteomes" id="UP000284021">
    <property type="component" value="Unassembled WGS sequence"/>
</dbReference>
<comment type="caution">
    <text evidence="3">The sequence shown here is derived from an EMBL/GenBank/DDBJ whole genome shotgun (WGS) entry which is preliminary data.</text>
</comment>
<dbReference type="GO" id="GO:0003700">
    <property type="term" value="F:DNA-binding transcription factor activity"/>
    <property type="evidence" value="ECO:0007669"/>
    <property type="project" value="InterPro"/>
</dbReference>